<dbReference type="PATRIC" id="fig|1196324.3.peg.3472"/>
<keyword evidence="2" id="KW-1185">Reference proteome</keyword>
<evidence type="ECO:0000313" key="2">
    <source>
        <dbReference type="Proteomes" id="UP000004080"/>
    </source>
</evidence>
<dbReference type="OrthoDB" id="2960865at2"/>
<accession>I8IX95</accession>
<name>I8IX95_9BACL</name>
<comment type="caution">
    <text evidence="1">The sequence shown here is derived from an EMBL/GenBank/DDBJ whole genome shotgun (WGS) entry which is preliminary data.</text>
</comment>
<gene>
    <name evidence="1" type="ORF">A374_17004</name>
</gene>
<dbReference type="Proteomes" id="UP000004080">
    <property type="component" value="Unassembled WGS sequence"/>
</dbReference>
<protein>
    <recommendedName>
        <fullName evidence="3">RiboL-PSP-HEPN domain-containing protein</fullName>
    </recommendedName>
</protein>
<organism evidence="1 2">
    <name type="scientific">Fictibacillus macauensis ZFHKF-1</name>
    <dbReference type="NCBI Taxonomy" id="1196324"/>
    <lineage>
        <taxon>Bacteria</taxon>
        <taxon>Bacillati</taxon>
        <taxon>Bacillota</taxon>
        <taxon>Bacilli</taxon>
        <taxon>Bacillales</taxon>
        <taxon>Fictibacillaceae</taxon>
        <taxon>Fictibacillus</taxon>
    </lineage>
</organism>
<dbReference type="EMBL" id="AKKV01000040">
    <property type="protein sequence ID" value="EIT84101.1"/>
    <property type="molecule type" value="Genomic_DNA"/>
</dbReference>
<dbReference type="eggNOG" id="ENOG5032VTQ">
    <property type="taxonomic scope" value="Bacteria"/>
</dbReference>
<proteinExistence type="predicted"/>
<evidence type="ECO:0000313" key="1">
    <source>
        <dbReference type="EMBL" id="EIT84101.1"/>
    </source>
</evidence>
<evidence type="ECO:0008006" key="3">
    <source>
        <dbReference type="Google" id="ProtNLM"/>
    </source>
</evidence>
<reference evidence="1 2" key="1">
    <citation type="journal article" date="2012" name="J. Bacteriol.">
        <title>Genome of Bacillus macauensis ZFHKF-1, a Long-Chain-Forming Bacterium.</title>
        <authorList>
            <person name="Cai L."/>
            <person name="Zhang T."/>
        </authorList>
    </citation>
    <scope>NUCLEOTIDE SEQUENCE [LARGE SCALE GENOMIC DNA]</scope>
    <source>
        <strain evidence="1 2">ZFHKF-1</strain>
    </source>
</reference>
<dbReference type="AlphaFoldDB" id="I8IX95"/>
<dbReference type="RefSeq" id="WP_007203472.1">
    <property type="nucleotide sequence ID" value="NZ_AKKV01000040.1"/>
</dbReference>
<sequence>MFIPTVNEESMKITLVSLLEIEKQTELANIVKMSKVVYSPQWEFSGIVSDQRKLYVEIKVPVNLKEFAQENLQILSKCCRDIYENDEDYACSGARIGTRAIIAEEIEYEDKVIILEKDSVYTNFIKYLSGNDRIDALQKNYLYETCATGNQGNILAASVMLGCAAEISLKKLCEAFHIYYQNNHTEKETENFLSKVMKAKTAYIRLDEFTKRAEVHSDLFKSFGFENLKLNFNFLDIIRQTRNDAGHPTGKRLDENEFKTMLGNYQLSLGKYLTAIENLSLPKVNL</sequence>